<dbReference type="PANTHER" id="PTHR33446:SF2">
    <property type="entry name" value="PROTEIN TONB"/>
    <property type="match status" value="1"/>
</dbReference>
<reference evidence="12 13" key="1">
    <citation type="submission" date="2018-03" db="EMBL/GenBank/DDBJ databases">
        <title>Genomic Encyclopedia of Type Strains, Phase III (KMG-III): the genomes of soil and plant-associated and newly described type strains.</title>
        <authorList>
            <person name="Whitman W."/>
        </authorList>
    </citation>
    <scope>NUCLEOTIDE SEQUENCE [LARGE SCALE GENOMIC DNA]</scope>
    <source>
        <strain evidence="12 13">CGMCC 1.9313</strain>
    </source>
</reference>
<dbReference type="GO" id="GO:0031992">
    <property type="term" value="F:energy transducer activity"/>
    <property type="evidence" value="ECO:0007669"/>
    <property type="project" value="TreeGrafter"/>
</dbReference>
<proteinExistence type="inferred from homology"/>
<keyword evidence="8 10" id="KW-1133">Transmembrane helix</keyword>
<evidence type="ECO:0000256" key="2">
    <source>
        <dbReference type="ARBA" id="ARBA00006555"/>
    </source>
</evidence>
<dbReference type="Proteomes" id="UP000238034">
    <property type="component" value="Unassembled WGS sequence"/>
</dbReference>
<evidence type="ECO:0000256" key="5">
    <source>
        <dbReference type="ARBA" id="ARBA00022519"/>
    </source>
</evidence>
<dbReference type="EMBL" id="PVTH01000003">
    <property type="protein sequence ID" value="PRY53840.1"/>
    <property type="molecule type" value="Genomic_DNA"/>
</dbReference>
<evidence type="ECO:0000256" key="4">
    <source>
        <dbReference type="ARBA" id="ARBA00022475"/>
    </source>
</evidence>
<protein>
    <submittedName>
        <fullName evidence="12">TonB family protein</fullName>
    </submittedName>
</protein>
<feature type="transmembrane region" description="Helical" evidence="10">
    <location>
        <begin position="23"/>
        <end position="44"/>
    </location>
</feature>
<name>A0A2T0U7E4_9SPHI</name>
<comment type="subcellular location">
    <subcellularLocation>
        <location evidence="1">Cell inner membrane</location>
        <topology evidence="1">Single-pass membrane protein</topology>
        <orientation evidence="1">Periplasmic side</orientation>
    </subcellularLocation>
</comment>
<dbReference type="Gene3D" id="3.30.1150.10">
    <property type="match status" value="1"/>
</dbReference>
<dbReference type="InterPro" id="IPR051045">
    <property type="entry name" value="TonB-dependent_transducer"/>
</dbReference>
<sequence>MDLTPENNNEENEKDPVRSDRSLWYMAIGLGLLILVMGYLTLFVDDPWSIFSNDKTPVTVIDDNSLLDQNASMNDEQVRSSLVKFIEAFYHDQRRGYFDPPSYFAPLTETFYNYHNLDYTRLKDIYWKRMSQVSSFSRTWVVSSLEFSRANSKITATYWAKERYFRPSVRQQYSADLKYEMRINEEGKIESLTVIETRNESVVQLAPDTISTPPDEEFTPDIAVEAPAENKIYDMAQVEVEPEFNGGQRELSKYIASSLKYPAAARQNNVQGKVYLSFIVEKDGSIADVKVRQGIGSGCDEEAVRILQGSPAWKPGSIKGASVRTYCILPLTFQLQ</sequence>
<comment type="similarity">
    <text evidence="2">Belongs to the TonB family.</text>
</comment>
<dbReference type="NCBIfam" id="TIGR01352">
    <property type="entry name" value="tonB_Cterm"/>
    <property type="match status" value="1"/>
</dbReference>
<comment type="caution">
    <text evidence="12">The sequence shown here is derived from an EMBL/GenBank/DDBJ whole genome shotgun (WGS) entry which is preliminary data.</text>
</comment>
<dbReference type="GO" id="GO:0015031">
    <property type="term" value="P:protein transport"/>
    <property type="evidence" value="ECO:0007669"/>
    <property type="project" value="UniProtKB-KW"/>
</dbReference>
<feature type="domain" description="TonB C-terminal" evidence="11">
    <location>
        <begin position="246"/>
        <end position="336"/>
    </location>
</feature>
<dbReference type="SUPFAM" id="SSF74653">
    <property type="entry name" value="TolA/TonB C-terminal domain"/>
    <property type="match status" value="1"/>
</dbReference>
<keyword evidence="13" id="KW-1185">Reference proteome</keyword>
<dbReference type="PANTHER" id="PTHR33446">
    <property type="entry name" value="PROTEIN TONB-RELATED"/>
    <property type="match status" value="1"/>
</dbReference>
<dbReference type="OrthoDB" id="1095452at2"/>
<evidence type="ECO:0000256" key="7">
    <source>
        <dbReference type="ARBA" id="ARBA00022927"/>
    </source>
</evidence>
<evidence type="ECO:0000256" key="1">
    <source>
        <dbReference type="ARBA" id="ARBA00004383"/>
    </source>
</evidence>
<dbReference type="Pfam" id="PF03544">
    <property type="entry name" value="TonB_C"/>
    <property type="match status" value="1"/>
</dbReference>
<evidence type="ECO:0000313" key="12">
    <source>
        <dbReference type="EMBL" id="PRY53840.1"/>
    </source>
</evidence>
<evidence type="ECO:0000259" key="11">
    <source>
        <dbReference type="PROSITE" id="PS52015"/>
    </source>
</evidence>
<dbReference type="GO" id="GO:0055085">
    <property type="term" value="P:transmembrane transport"/>
    <property type="evidence" value="ECO:0007669"/>
    <property type="project" value="InterPro"/>
</dbReference>
<evidence type="ECO:0000256" key="6">
    <source>
        <dbReference type="ARBA" id="ARBA00022692"/>
    </source>
</evidence>
<keyword evidence="4" id="KW-1003">Cell membrane</keyword>
<dbReference type="GO" id="GO:0098797">
    <property type="term" value="C:plasma membrane protein complex"/>
    <property type="evidence" value="ECO:0007669"/>
    <property type="project" value="TreeGrafter"/>
</dbReference>
<dbReference type="InterPro" id="IPR006260">
    <property type="entry name" value="TonB/TolA_C"/>
</dbReference>
<evidence type="ECO:0000256" key="3">
    <source>
        <dbReference type="ARBA" id="ARBA00022448"/>
    </source>
</evidence>
<keyword evidence="9 10" id="KW-0472">Membrane</keyword>
<gene>
    <name evidence="12" type="ORF">B0I27_103313</name>
</gene>
<keyword evidence="6 10" id="KW-0812">Transmembrane</keyword>
<dbReference type="InterPro" id="IPR037682">
    <property type="entry name" value="TonB_C"/>
</dbReference>
<keyword evidence="7" id="KW-0653">Protein transport</keyword>
<evidence type="ECO:0000256" key="8">
    <source>
        <dbReference type="ARBA" id="ARBA00022989"/>
    </source>
</evidence>
<keyword evidence="5" id="KW-0997">Cell inner membrane</keyword>
<evidence type="ECO:0000313" key="13">
    <source>
        <dbReference type="Proteomes" id="UP000238034"/>
    </source>
</evidence>
<dbReference type="RefSeq" id="WP_106292421.1">
    <property type="nucleotide sequence ID" value="NZ_PVTH01000003.1"/>
</dbReference>
<evidence type="ECO:0000256" key="9">
    <source>
        <dbReference type="ARBA" id="ARBA00023136"/>
    </source>
</evidence>
<keyword evidence="3" id="KW-0813">Transport</keyword>
<accession>A0A2T0U7E4</accession>
<dbReference type="AlphaFoldDB" id="A0A2T0U7E4"/>
<evidence type="ECO:0000256" key="10">
    <source>
        <dbReference type="SAM" id="Phobius"/>
    </source>
</evidence>
<organism evidence="12 13">
    <name type="scientific">Arcticibacter pallidicorallinus</name>
    <dbReference type="NCBI Taxonomy" id="1259464"/>
    <lineage>
        <taxon>Bacteria</taxon>
        <taxon>Pseudomonadati</taxon>
        <taxon>Bacteroidota</taxon>
        <taxon>Sphingobacteriia</taxon>
        <taxon>Sphingobacteriales</taxon>
        <taxon>Sphingobacteriaceae</taxon>
        <taxon>Arcticibacter</taxon>
    </lineage>
</organism>
<dbReference type="PROSITE" id="PS52015">
    <property type="entry name" value="TONB_CTD"/>
    <property type="match status" value="1"/>
</dbReference>